<dbReference type="Pfam" id="PF00902">
    <property type="entry name" value="TatC"/>
    <property type="match status" value="1"/>
</dbReference>
<feature type="transmembrane region" description="Helical" evidence="5">
    <location>
        <begin position="91"/>
        <end position="112"/>
    </location>
</feature>
<dbReference type="PRINTS" id="PR01840">
    <property type="entry name" value="TATCFAMILY"/>
</dbReference>
<keyword evidence="8" id="KW-1185">Reference proteome</keyword>
<gene>
    <name evidence="5 7" type="primary">tatC</name>
    <name evidence="7" type="ORF">FYJ84_00445</name>
</gene>
<dbReference type="GO" id="GO:0033281">
    <property type="term" value="C:TAT protein transport complex"/>
    <property type="evidence" value="ECO:0007669"/>
    <property type="project" value="UniProtKB-UniRule"/>
</dbReference>
<feature type="region of interest" description="Disordered" evidence="6">
    <location>
        <begin position="1"/>
        <end position="31"/>
    </location>
</feature>
<dbReference type="GO" id="GO:0043953">
    <property type="term" value="P:protein transport by the Tat complex"/>
    <property type="evidence" value="ECO:0007669"/>
    <property type="project" value="UniProtKB-UniRule"/>
</dbReference>
<proteinExistence type="inferred from homology"/>
<feature type="transmembrane region" description="Helical" evidence="5">
    <location>
        <begin position="50"/>
        <end position="68"/>
    </location>
</feature>
<evidence type="ECO:0000256" key="6">
    <source>
        <dbReference type="SAM" id="MobiDB-lite"/>
    </source>
</evidence>
<comment type="subunit">
    <text evidence="5">Forms a complex with TatA.</text>
</comment>
<dbReference type="GO" id="GO:0065002">
    <property type="term" value="P:intracellular protein transmembrane transport"/>
    <property type="evidence" value="ECO:0007669"/>
    <property type="project" value="TreeGrafter"/>
</dbReference>
<sequence length="262" mass="29395">MQEREDVQQEKAVQEQENAGQGHEAGQQEPEEQAANMSILAHLTELRRRILYSLLGVAMGSAIAYGFLDRIMAWLVEPAGKLYYMQPAEAFFVYIKVTMFSGFIISLPIIFYQAWAFLLPALTMRERLMMSILVPVSVVLFAAGMLFSFKLVLPVAMSFFLGMGNTDFQPFLSAGSYFDFILTFVLPFGMLFEMPLVMLVLAWMGIVTSDMLAAKFRVVIVVCFVIGALFTPPDVISQSMMAIPMILLYGVGYLAVKYILHK</sequence>
<reference evidence="7 8" key="1">
    <citation type="submission" date="2019-08" db="EMBL/GenBank/DDBJ databases">
        <title>In-depth cultivation of the pig gut microbiome towards novel bacterial diversity and tailored functional studies.</title>
        <authorList>
            <person name="Wylensek D."/>
            <person name="Hitch T.C.A."/>
            <person name="Clavel T."/>
        </authorList>
    </citation>
    <scope>NUCLEOTIDE SEQUENCE [LARGE SCALE GENOMIC DNA]</scope>
    <source>
        <strain evidence="7 8">WCA-693-APC-5D-A</strain>
    </source>
</reference>
<comment type="caution">
    <text evidence="7">The sequence shown here is derived from an EMBL/GenBank/DDBJ whole genome shotgun (WGS) entry which is preliminary data.</text>
</comment>
<dbReference type="AlphaFoldDB" id="A0A6I2UEE3"/>
<comment type="similarity">
    <text evidence="5">Belongs to the TatC family.</text>
</comment>
<evidence type="ECO:0000313" key="8">
    <source>
        <dbReference type="Proteomes" id="UP000433181"/>
    </source>
</evidence>
<feature type="transmembrane region" description="Helical" evidence="5">
    <location>
        <begin position="132"/>
        <end position="160"/>
    </location>
</feature>
<evidence type="ECO:0000256" key="5">
    <source>
        <dbReference type="HAMAP-Rule" id="MF_00902"/>
    </source>
</evidence>
<protein>
    <recommendedName>
        <fullName evidence="5">Sec-independent protein translocase protein TatC</fullName>
    </recommendedName>
</protein>
<evidence type="ECO:0000256" key="2">
    <source>
        <dbReference type="ARBA" id="ARBA00022692"/>
    </source>
</evidence>
<dbReference type="HAMAP" id="MF_00902">
    <property type="entry name" value="TatC"/>
    <property type="match status" value="1"/>
</dbReference>
<keyword evidence="2 5" id="KW-0812">Transmembrane</keyword>
<feature type="compositionally biased region" description="Basic and acidic residues" evidence="6">
    <location>
        <begin position="1"/>
        <end position="14"/>
    </location>
</feature>
<dbReference type="NCBIfam" id="TIGR00945">
    <property type="entry name" value="tatC"/>
    <property type="match status" value="1"/>
</dbReference>
<evidence type="ECO:0000256" key="1">
    <source>
        <dbReference type="ARBA" id="ARBA00004141"/>
    </source>
</evidence>
<keyword evidence="4 5" id="KW-0472">Membrane</keyword>
<dbReference type="PANTHER" id="PTHR30371:SF0">
    <property type="entry name" value="SEC-INDEPENDENT PROTEIN TRANSLOCASE PROTEIN TATC, CHLOROPLASTIC-RELATED"/>
    <property type="match status" value="1"/>
</dbReference>
<dbReference type="EMBL" id="VUNR01000001">
    <property type="protein sequence ID" value="MSU07472.1"/>
    <property type="molecule type" value="Genomic_DNA"/>
</dbReference>
<accession>A0A6I2UEE3</accession>
<dbReference type="GO" id="GO:0009977">
    <property type="term" value="F:proton motive force dependent protein transmembrane transporter activity"/>
    <property type="evidence" value="ECO:0007669"/>
    <property type="project" value="TreeGrafter"/>
</dbReference>
<keyword evidence="3 5" id="KW-1133">Transmembrane helix</keyword>
<feature type="transmembrane region" description="Helical" evidence="5">
    <location>
        <begin position="216"/>
        <end position="233"/>
    </location>
</feature>
<name>A0A6I2UEE3_9FIRM</name>
<dbReference type="Proteomes" id="UP000433181">
    <property type="component" value="Unassembled WGS sequence"/>
</dbReference>
<keyword evidence="5" id="KW-1003">Cell membrane</keyword>
<dbReference type="PANTHER" id="PTHR30371">
    <property type="entry name" value="SEC-INDEPENDENT PROTEIN TRANSLOCASE PROTEIN TATC"/>
    <property type="match status" value="1"/>
</dbReference>
<keyword evidence="5" id="KW-0813">Transport</keyword>
<evidence type="ECO:0000256" key="3">
    <source>
        <dbReference type="ARBA" id="ARBA00022989"/>
    </source>
</evidence>
<comment type="subcellular location">
    <subcellularLocation>
        <location evidence="5">Cell membrane</location>
        <topology evidence="5">Multi-pass membrane protein</topology>
    </subcellularLocation>
    <subcellularLocation>
        <location evidence="1">Membrane</location>
        <topology evidence="1">Multi-pass membrane protein</topology>
    </subcellularLocation>
</comment>
<evidence type="ECO:0000313" key="7">
    <source>
        <dbReference type="EMBL" id="MSU07472.1"/>
    </source>
</evidence>
<dbReference type="InterPro" id="IPR002033">
    <property type="entry name" value="TatC"/>
</dbReference>
<comment type="function">
    <text evidence="5">Part of the twin-arginine translocation (Tat) system that transports large folded proteins containing a characteristic twin-arginine motif in their signal peptide across membranes.</text>
</comment>
<feature type="transmembrane region" description="Helical" evidence="5">
    <location>
        <begin position="239"/>
        <end position="260"/>
    </location>
</feature>
<feature type="transmembrane region" description="Helical" evidence="5">
    <location>
        <begin position="180"/>
        <end position="204"/>
    </location>
</feature>
<evidence type="ECO:0000256" key="4">
    <source>
        <dbReference type="ARBA" id="ARBA00023136"/>
    </source>
</evidence>
<organism evidence="7 8">
    <name type="scientific">Anaerovibrio slackiae</name>
    <dbReference type="NCBI Taxonomy" id="2652309"/>
    <lineage>
        <taxon>Bacteria</taxon>
        <taxon>Bacillati</taxon>
        <taxon>Bacillota</taxon>
        <taxon>Negativicutes</taxon>
        <taxon>Selenomonadales</taxon>
        <taxon>Selenomonadaceae</taxon>
        <taxon>Anaerovibrio</taxon>
    </lineage>
</organism>
<feature type="compositionally biased region" description="Low complexity" evidence="6">
    <location>
        <begin position="15"/>
        <end position="28"/>
    </location>
</feature>
<keyword evidence="5" id="KW-0653">Protein transport</keyword>
<keyword evidence="5" id="KW-0811">Translocation</keyword>